<dbReference type="Proteomes" id="UP000011083">
    <property type="component" value="Unassembled WGS sequence"/>
</dbReference>
<dbReference type="KEGG" id="acan:ACA1_274930"/>
<dbReference type="OrthoDB" id="424012at2759"/>
<dbReference type="RefSeq" id="XP_004333918.1">
    <property type="nucleotide sequence ID" value="XM_004333870.1"/>
</dbReference>
<accession>L8GFN9</accession>
<gene>
    <name evidence="1" type="ORF">ACA1_274930</name>
</gene>
<dbReference type="Gene3D" id="3.10.490.10">
    <property type="entry name" value="Gamma-glutamyl cyclotransferase-like"/>
    <property type="match status" value="1"/>
</dbReference>
<dbReference type="AlphaFoldDB" id="L8GFN9"/>
<organism evidence="1 2">
    <name type="scientific">Acanthamoeba castellanii (strain ATCC 30010 / Neff)</name>
    <dbReference type="NCBI Taxonomy" id="1257118"/>
    <lineage>
        <taxon>Eukaryota</taxon>
        <taxon>Amoebozoa</taxon>
        <taxon>Discosea</taxon>
        <taxon>Longamoebia</taxon>
        <taxon>Centramoebida</taxon>
        <taxon>Acanthamoebidae</taxon>
        <taxon>Acanthamoeba</taxon>
    </lineage>
</organism>
<proteinExistence type="predicted"/>
<evidence type="ECO:0000313" key="1">
    <source>
        <dbReference type="EMBL" id="ELR11905.1"/>
    </source>
</evidence>
<dbReference type="EMBL" id="KB008146">
    <property type="protein sequence ID" value="ELR11905.1"/>
    <property type="molecule type" value="Genomic_DNA"/>
</dbReference>
<reference evidence="1 2" key="1">
    <citation type="journal article" date="2013" name="Genome Biol.">
        <title>Genome of Acanthamoeba castellanii highlights extensive lateral gene transfer and early evolution of tyrosine kinase signaling.</title>
        <authorList>
            <person name="Clarke M."/>
            <person name="Lohan A.J."/>
            <person name="Liu B."/>
            <person name="Lagkouvardos I."/>
            <person name="Roy S."/>
            <person name="Zafar N."/>
            <person name="Bertelli C."/>
            <person name="Schilde C."/>
            <person name="Kianianmomeni A."/>
            <person name="Burglin T.R."/>
            <person name="Frech C."/>
            <person name="Turcotte B."/>
            <person name="Kopec K.O."/>
            <person name="Synnott J.M."/>
            <person name="Choo C."/>
            <person name="Paponov I."/>
            <person name="Finkler A."/>
            <person name="Soon Heng Tan C."/>
            <person name="Hutchins A.P."/>
            <person name="Weinmeier T."/>
            <person name="Rattei T."/>
            <person name="Chu J.S."/>
            <person name="Gimenez G."/>
            <person name="Irimia M."/>
            <person name="Rigden D.J."/>
            <person name="Fitzpatrick D.A."/>
            <person name="Lorenzo-Morales J."/>
            <person name="Bateman A."/>
            <person name="Chiu C.H."/>
            <person name="Tang P."/>
            <person name="Hegemann P."/>
            <person name="Fromm H."/>
            <person name="Raoult D."/>
            <person name="Greub G."/>
            <person name="Miranda-Saavedra D."/>
            <person name="Chen N."/>
            <person name="Nash P."/>
            <person name="Ginger M.L."/>
            <person name="Horn M."/>
            <person name="Schaap P."/>
            <person name="Caler L."/>
            <person name="Loftus B."/>
        </authorList>
    </citation>
    <scope>NUCLEOTIDE SEQUENCE [LARGE SCALE GENOMIC DNA]</scope>
    <source>
        <strain evidence="1 2">Neff</strain>
    </source>
</reference>
<name>L8GFN9_ACACF</name>
<evidence type="ECO:0000313" key="2">
    <source>
        <dbReference type="Proteomes" id="UP000011083"/>
    </source>
</evidence>
<dbReference type="VEuPathDB" id="AmoebaDB:ACA1_274930"/>
<dbReference type="OMA" id="VSRTWHG"/>
<protein>
    <submittedName>
        <fullName evidence="1">Histone deacetylaserelated, putative</fullName>
    </submittedName>
</protein>
<keyword evidence="2" id="KW-1185">Reference proteome</keyword>
<dbReference type="STRING" id="1257118.L8GFN9"/>
<sequence length="235" mass="26203">MMGETATTSRTIDDELLWYCSYGSNLSRSRFMTYISGGRAAGSKVVHEGCRDITPPLDDRPFLLPYALSFPLWSNWWGGGAAAIDVSRPTVGYLIRRQQFIDIVAQENGITTAYVEERLDLDRVKREKAVRLLENHAYGTLVWLGECEEGHPIFTFTLHPEAITDTYKASPPYLEKLALGLCEAHELSMEGAAEYLLRLDGVRQHYTRESLLSAIIVATSDDGDDDATHGLLVDA</sequence>
<dbReference type="GeneID" id="14912382"/>